<dbReference type="Gene3D" id="1.10.1740.10">
    <property type="match status" value="1"/>
</dbReference>
<proteinExistence type="inferred from homology"/>
<keyword evidence="5" id="KW-0804">Transcription</keyword>
<sequence length="191" mass="21405">MADELQEREEALRGLICAHERVVRAMLSRVEFDHHAVEDLTADTFALAFYRLDQLLTLGLAQQRRWLLTTASYLAANHGRRQATYRRAVDRWAREPLDAQLPGPEVVVLEAAQSQENADRSAALRAALASLPERHREVLVLDALGHDGPAIGQRLNISPGAARKRLMLARIALREAYADQVVPESEPEAFR</sequence>
<evidence type="ECO:0000256" key="2">
    <source>
        <dbReference type="ARBA" id="ARBA00023015"/>
    </source>
</evidence>
<dbReference type="AlphaFoldDB" id="A0A6J6WVY4"/>
<dbReference type="PANTHER" id="PTHR43133:SF8">
    <property type="entry name" value="RNA POLYMERASE SIGMA FACTOR HI_1459-RELATED"/>
    <property type="match status" value="1"/>
</dbReference>
<dbReference type="Pfam" id="PF08281">
    <property type="entry name" value="Sigma70_r4_2"/>
    <property type="match status" value="1"/>
</dbReference>
<evidence type="ECO:0000313" key="7">
    <source>
        <dbReference type="EMBL" id="CAB4789150.1"/>
    </source>
</evidence>
<protein>
    <submittedName>
        <fullName evidence="7">Unannotated protein</fullName>
    </submittedName>
</protein>
<keyword evidence="2" id="KW-0805">Transcription regulation</keyword>
<dbReference type="Gene3D" id="1.10.10.10">
    <property type="entry name" value="Winged helix-like DNA-binding domain superfamily/Winged helix DNA-binding domain"/>
    <property type="match status" value="1"/>
</dbReference>
<dbReference type="SUPFAM" id="SSF88946">
    <property type="entry name" value="Sigma2 domain of RNA polymerase sigma factors"/>
    <property type="match status" value="1"/>
</dbReference>
<evidence type="ECO:0000259" key="6">
    <source>
        <dbReference type="Pfam" id="PF08281"/>
    </source>
</evidence>
<dbReference type="SUPFAM" id="SSF88659">
    <property type="entry name" value="Sigma3 and sigma4 domains of RNA polymerase sigma factors"/>
    <property type="match status" value="1"/>
</dbReference>
<comment type="similarity">
    <text evidence="1">Belongs to the sigma-70 factor family. ECF subfamily.</text>
</comment>
<dbReference type="GO" id="GO:0016987">
    <property type="term" value="F:sigma factor activity"/>
    <property type="evidence" value="ECO:0007669"/>
    <property type="project" value="UniProtKB-KW"/>
</dbReference>
<dbReference type="EMBL" id="CAFBON010000001">
    <property type="protein sequence ID" value="CAB4972795.1"/>
    <property type="molecule type" value="Genomic_DNA"/>
</dbReference>
<name>A0A6J6WVY4_9ZZZZ</name>
<evidence type="ECO:0000256" key="1">
    <source>
        <dbReference type="ARBA" id="ARBA00010641"/>
    </source>
</evidence>
<reference evidence="7" key="1">
    <citation type="submission" date="2020-05" db="EMBL/GenBank/DDBJ databases">
        <authorList>
            <person name="Chiriac C."/>
            <person name="Salcher M."/>
            <person name="Ghai R."/>
            <person name="Kavagutti S V."/>
        </authorList>
    </citation>
    <scope>NUCLEOTIDE SEQUENCE</scope>
</reference>
<dbReference type="InterPro" id="IPR013325">
    <property type="entry name" value="RNA_pol_sigma_r2"/>
</dbReference>
<evidence type="ECO:0000256" key="5">
    <source>
        <dbReference type="ARBA" id="ARBA00023163"/>
    </source>
</evidence>
<feature type="domain" description="RNA polymerase sigma factor 70 region 4 type 2" evidence="6">
    <location>
        <begin position="122"/>
        <end position="173"/>
    </location>
</feature>
<gene>
    <name evidence="7" type="ORF">UFOPK3001_00085</name>
    <name evidence="8" type="ORF">UFOPK3954_00029</name>
</gene>
<dbReference type="InterPro" id="IPR013249">
    <property type="entry name" value="RNA_pol_sigma70_r4_t2"/>
</dbReference>
<dbReference type="InterPro" id="IPR036388">
    <property type="entry name" value="WH-like_DNA-bd_sf"/>
</dbReference>
<evidence type="ECO:0000256" key="4">
    <source>
        <dbReference type="ARBA" id="ARBA00023125"/>
    </source>
</evidence>
<dbReference type="InterPro" id="IPR013324">
    <property type="entry name" value="RNA_pol_sigma_r3/r4-like"/>
</dbReference>
<keyword evidence="3" id="KW-0731">Sigma factor</keyword>
<evidence type="ECO:0000313" key="8">
    <source>
        <dbReference type="EMBL" id="CAB4972795.1"/>
    </source>
</evidence>
<dbReference type="EMBL" id="CAFAAJ010000003">
    <property type="protein sequence ID" value="CAB4789150.1"/>
    <property type="molecule type" value="Genomic_DNA"/>
</dbReference>
<accession>A0A6J6WVY4</accession>
<keyword evidence="4" id="KW-0238">DNA-binding</keyword>
<dbReference type="GO" id="GO:0006352">
    <property type="term" value="P:DNA-templated transcription initiation"/>
    <property type="evidence" value="ECO:0007669"/>
    <property type="project" value="InterPro"/>
</dbReference>
<dbReference type="PANTHER" id="PTHR43133">
    <property type="entry name" value="RNA POLYMERASE ECF-TYPE SIGMA FACTO"/>
    <property type="match status" value="1"/>
</dbReference>
<organism evidence="7">
    <name type="scientific">freshwater metagenome</name>
    <dbReference type="NCBI Taxonomy" id="449393"/>
    <lineage>
        <taxon>unclassified sequences</taxon>
        <taxon>metagenomes</taxon>
        <taxon>ecological metagenomes</taxon>
    </lineage>
</organism>
<evidence type="ECO:0000256" key="3">
    <source>
        <dbReference type="ARBA" id="ARBA00023082"/>
    </source>
</evidence>
<dbReference type="GO" id="GO:0003677">
    <property type="term" value="F:DNA binding"/>
    <property type="evidence" value="ECO:0007669"/>
    <property type="project" value="UniProtKB-KW"/>
</dbReference>
<dbReference type="InterPro" id="IPR039425">
    <property type="entry name" value="RNA_pol_sigma-70-like"/>
</dbReference>